<evidence type="ECO:0000313" key="2">
    <source>
        <dbReference type="EMBL" id="KAG5552854.1"/>
    </source>
</evidence>
<protein>
    <submittedName>
        <fullName evidence="2">Uncharacterized protein</fullName>
    </submittedName>
</protein>
<reference evidence="2" key="1">
    <citation type="submission" date="2020-08" db="EMBL/GenBank/DDBJ databases">
        <title>Plant Genome Project.</title>
        <authorList>
            <person name="Zhang R.-G."/>
        </authorList>
    </citation>
    <scope>NUCLEOTIDE SEQUENCE</scope>
    <source>
        <strain evidence="2">WSP0</strain>
        <tissue evidence="2">Leaf</tissue>
    </source>
</reference>
<feature type="region of interest" description="Disordered" evidence="1">
    <location>
        <begin position="1"/>
        <end position="38"/>
    </location>
</feature>
<dbReference type="AlphaFoldDB" id="A0AAV6KKR4"/>
<sequence length="58" mass="6952">MAPPFIFPPNPPRPRSRPRRRLPLHPKPHRRLLPPPLPTRRLCQRRLILPFGQRALLR</sequence>
<evidence type="ECO:0000256" key="1">
    <source>
        <dbReference type="SAM" id="MobiDB-lite"/>
    </source>
</evidence>
<keyword evidence="3" id="KW-1185">Reference proteome</keyword>
<feature type="compositionally biased region" description="Basic residues" evidence="1">
    <location>
        <begin position="14"/>
        <end position="32"/>
    </location>
</feature>
<accession>A0AAV6KKR4</accession>
<feature type="compositionally biased region" description="Pro residues" evidence="1">
    <location>
        <begin position="1"/>
        <end position="13"/>
    </location>
</feature>
<organism evidence="2 3">
    <name type="scientific">Rhododendron griersonianum</name>
    <dbReference type="NCBI Taxonomy" id="479676"/>
    <lineage>
        <taxon>Eukaryota</taxon>
        <taxon>Viridiplantae</taxon>
        <taxon>Streptophyta</taxon>
        <taxon>Embryophyta</taxon>
        <taxon>Tracheophyta</taxon>
        <taxon>Spermatophyta</taxon>
        <taxon>Magnoliopsida</taxon>
        <taxon>eudicotyledons</taxon>
        <taxon>Gunneridae</taxon>
        <taxon>Pentapetalae</taxon>
        <taxon>asterids</taxon>
        <taxon>Ericales</taxon>
        <taxon>Ericaceae</taxon>
        <taxon>Ericoideae</taxon>
        <taxon>Rhodoreae</taxon>
        <taxon>Rhododendron</taxon>
    </lineage>
</organism>
<comment type="caution">
    <text evidence="2">The sequence shown here is derived from an EMBL/GenBank/DDBJ whole genome shotgun (WGS) entry which is preliminary data.</text>
</comment>
<dbReference type="Proteomes" id="UP000823749">
    <property type="component" value="Chromosome 4"/>
</dbReference>
<evidence type="ECO:0000313" key="3">
    <source>
        <dbReference type="Proteomes" id="UP000823749"/>
    </source>
</evidence>
<proteinExistence type="predicted"/>
<gene>
    <name evidence="2" type="ORF">RHGRI_010832</name>
</gene>
<name>A0AAV6KKR4_9ERIC</name>
<dbReference type="EMBL" id="JACTNZ010000004">
    <property type="protein sequence ID" value="KAG5552854.1"/>
    <property type="molecule type" value="Genomic_DNA"/>
</dbReference>